<organism evidence="3 4">
    <name type="scientific">Streptomyces marokkonensis</name>
    <dbReference type="NCBI Taxonomy" id="324855"/>
    <lineage>
        <taxon>Bacteria</taxon>
        <taxon>Bacillati</taxon>
        <taxon>Actinomycetota</taxon>
        <taxon>Actinomycetes</taxon>
        <taxon>Kitasatosporales</taxon>
        <taxon>Streptomycetaceae</taxon>
        <taxon>Streptomyces</taxon>
    </lineage>
</organism>
<feature type="transmembrane region" description="Helical" evidence="2">
    <location>
        <begin position="113"/>
        <end position="132"/>
    </location>
</feature>
<gene>
    <name evidence="3" type="ORF">GCM10022384_66740</name>
</gene>
<dbReference type="Proteomes" id="UP001500034">
    <property type="component" value="Unassembled WGS sequence"/>
</dbReference>
<keyword evidence="2" id="KW-0812">Transmembrane</keyword>
<sequence length="155" mass="15547">MVPTGSIVVLGSDGTGRFDPGSGYGHRRAAGAGDRVSAALPLLSSSAIAVFASAAAYGVTFTAVPAAVTACIRTVLQPVDRTATLAAFTTLFAAGQTVGPWLAGVLAEHTTTAAPLAWTALLSAGAAVLSAIPSRPEPHTEAPFETNAQNMGSRR</sequence>
<comment type="caution">
    <text evidence="3">The sequence shown here is derived from an EMBL/GenBank/DDBJ whole genome shotgun (WGS) entry which is preliminary data.</text>
</comment>
<evidence type="ECO:0000256" key="2">
    <source>
        <dbReference type="SAM" id="Phobius"/>
    </source>
</evidence>
<dbReference type="EMBL" id="BAABCQ010000238">
    <property type="protein sequence ID" value="GAA4012743.1"/>
    <property type="molecule type" value="Genomic_DNA"/>
</dbReference>
<evidence type="ECO:0000313" key="3">
    <source>
        <dbReference type="EMBL" id="GAA4012743.1"/>
    </source>
</evidence>
<dbReference type="InterPro" id="IPR010645">
    <property type="entry name" value="MFS_4"/>
</dbReference>
<evidence type="ECO:0000313" key="4">
    <source>
        <dbReference type="Proteomes" id="UP001500034"/>
    </source>
</evidence>
<feature type="region of interest" description="Disordered" evidence="1">
    <location>
        <begin position="134"/>
        <end position="155"/>
    </location>
</feature>
<dbReference type="Gene3D" id="1.20.1250.20">
    <property type="entry name" value="MFS general substrate transporter like domains"/>
    <property type="match status" value="1"/>
</dbReference>
<evidence type="ECO:0000256" key="1">
    <source>
        <dbReference type="SAM" id="MobiDB-lite"/>
    </source>
</evidence>
<feature type="transmembrane region" description="Helical" evidence="2">
    <location>
        <begin position="47"/>
        <end position="72"/>
    </location>
</feature>
<dbReference type="InterPro" id="IPR036259">
    <property type="entry name" value="MFS_trans_sf"/>
</dbReference>
<keyword evidence="4" id="KW-1185">Reference proteome</keyword>
<protein>
    <recommendedName>
        <fullName evidence="5">MFS transporter</fullName>
    </recommendedName>
</protein>
<keyword evidence="2" id="KW-0472">Membrane</keyword>
<dbReference type="Pfam" id="PF06779">
    <property type="entry name" value="MFS_4"/>
    <property type="match status" value="1"/>
</dbReference>
<evidence type="ECO:0008006" key="5">
    <source>
        <dbReference type="Google" id="ProtNLM"/>
    </source>
</evidence>
<reference evidence="4" key="1">
    <citation type="journal article" date="2019" name="Int. J. Syst. Evol. Microbiol.">
        <title>The Global Catalogue of Microorganisms (GCM) 10K type strain sequencing project: providing services to taxonomists for standard genome sequencing and annotation.</title>
        <authorList>
            <consortium name="The Broad Institute Genomics Platform"/>
            <consortium name="The Broad Institute Genome Sequencing Center for Infectious Disease"/>
            <person name="Wu L."/>
            <person name="Ma J."/>
        </authorList>
    </citation>
    <scope>NUCLEOTIDE SEQUENCE [LARGE SCALE GENOMIC DNA]</scope>
    <source>
        <strain evidence="4">JCM 17027</strain>
    </source>
</reference>
<dbReference type="RefSeq" id="WP_425587943.1">
    <property type="nucleotide sequence ID" value="NZ_BAABCQ010000238.1"/>
</dbReference>
<proteinExistence type="predicted"/>
<accession>A0ABP7SJW3</accession>
<name>A0ABP7SJW3_9ACTN</name>
<keyword evidence="2" id="KW-1133">Transmembrane helix</keyword>
<feature type="transmembrane region" description="Helical" evidence="2">
    <location>
        <begin position="84"/>
        <end position="107"/>
    </location>
</feature>
<feature type="compositionally biased region" description="Polar residues" evidence="1">
    <location>
        <begin position="146"/>
        <end position="155"/>
    </location>
</feature>
<dbReference type="SUPFAM" id="SSF103473">
    <property type="entry name" value="MFS general substrate transporter"/>
    <property type="match status" value="1"/>
</dbReference>